<dbReference type="EMBL" id="KV454013">
    <property type="protein sequence ID" value="ODV96172.1"/>
    <property type="molecule type" value="Genomic_DNA"/>
</dbReference>
<dbReference type="GO" id="GO:0000011">
    <property type="term" value="P:vacuole inheritance"/>
    <property type="evidence" value="ECO:0007669"/>
    <property type="project" value="TreeGrafter"/>
</dbReference>
<dbReference type="AlphaFoldDB" id="A0A1E4TWN8"/>
<proteinExistence type="predicted"/>
<dbReference type="Pfam" id="PF12751">
    <property type="entry name" value="Vac7"/>
    <property type="match status" value="1"/>
</dbReference>
<dbReference type="PANTHER" id="PTHR28258:SF1">
    <property type="entry name" value="VACUOLAR SEGREGATION PROTEIN 7"/>
    <property type="match status" value="1"/>
</dbReference>
<dbReference type="GO" id="GO:0010513">
    <property type="term" value="P:positive regulation of phosphatidylinositol biosynthetic process"/>
    <property type="evidence" value="ECO:0007669"/>
    <property type="project" value="TreeGrafter"/>
</dbReference>
<dbReference type="Proteomes" id="UP000094236">
    <property type="component" value="Unassembled WGS sequence"/>
</dbReference>
<evidence type="ECO:0000313" key="3">
    <source>
        <dbReference type="EMBL" id="ODV96172.1"/>
    </source>
</evidence>
<feature type="signal peptide" evidence="2">
    <location>
        <begin position="1"/>
        <end position="18"/>
    </location>
</feature>
<evidence type="ECO:0000256" key="1">
    <source>
        <dbReference type="SAM" id="MobiDB-lite"/>
    </source>
</evidence>
<organism evidence="3 4">
    <name type="scientific">Pachysolen tannophilus NRRL Y-2460</name>
    <dbReference type="NCBI Taxonomy" id="669874"/>
    <lineage>
        <taxon>Eukaryota</taxon>
        <taxon>Fungi</taxon>
        <taxon>Dikarya</taxon>
        <taxon>Ascomycota</taxon>
        <taxon>Saccharomycotina</taxon>
        <taxon>Pichiomycetes</taxon>
        <taxon>Pachysolenaceae</taxon>
        <taxon>Pachysolen</taxon>
    </lineage>
</organism>
<keyword evidence="4" id="KW-1185">Reference proteome</keyword>
<name>A0A1E4TWN8_PACTA</name>
<dbReference type="InterPro" id="IPR024260">
    <property type="entry name" value="Vac7"/>
</dbReference>
<dbReference type="GO" id="GO:1903778">
    <property type="term" value="P:protein localization to vacuolar membrane"/>
    <property type="evidence" value="ECO:0007669"/>
    <property type="project" value="TreeGrafter"/>
</dbReference>
<protein>
    <recommendedName>
        <fullName evidence="5">Late embryogenesis abundant protein LEA-2 subgroup domain-containing protein</fullName>
    </recommendedName>
</protein>
<dbReference type="GO" id="GO:0000329">
    <property type="term" value="C:fungal-type vacuole membrane"/>
    <property type="evidence" value="ECO:0007669"/>
    <property type="project" value="TreeGrafter"/>
</dbReference>
<feature type="compositionally biased region" description="Low complexity" evidence="1">
    <location>
        <begin position="162"/>
        <end position="183"/>
    </location>
</feature>
<feature type="chain" id="PRO_5009163384" description="Late embryogenesis abundant protein LEA-2 subgroup domain-containing protein" evidence="2">
    <location>
        <begin position="19"/>
        <end position="262"/>
    </location>
</feature>
<dbReference type="GO" id="GO:0070772">
    <property type="term" value="C:PAS complex"/>
    <property type="evidence" value="ECO:0007669"/>
    <property type="project" value="TreeGrafter"/>
</dbReference>
<dbReference type="OrthoDB" id="1204at2759"/>
<reference evidence="4" key="1">
    <citation type="submission" date="2016-05" db="EMBL/GenBank/DDBJ databases">
        <title>Comparative genomics of biotechnologically important yeasts.</title>
        <authorList>
            <consortium name="DOE Joint Genome Institute"/>
            <person name="Riley R."/>
            <person name="Haridas S."/>
            <person name="Wolfe K.H."/>
            <person name="Lopes M.R."/>
            <person name="Hittinger C.T."/>
            <person name="Goker M."/>
            <person name="Salamov A."/>
            <person name="Wisecaver J."/>
            <person name="Long T.M."/>
            <person name="Aerts A.L."/>
            <person name="Barry K."/>
            <person name="Choi C."/>
            <person name="Clum A."/>
            <person name="Coughlan A.Y."/>
            <person name="Deshpande S."/>
            <person name="Douglass A.P."/>
            <person name="Hanson S.J."/>
            <person name="Klenk H.-P."/>
            <person name="Labutti K."/>
            <person name="Lapidus A."/>
            <person name="Lindquist E."/>
            <person name="Lipzen A."/>
            <person name="Meier-Kolthoff J.P."/>
            <person name="Ohm R.A."/>
            <person name="Otillar R.P."/>
            <person name="Pangilinan J."/>
            <person name="Peng Y."/>
            <person name="Rokas A."/>
            <person name="Rosa C.A."/>
            <person name="Scheuner C."/>
            <person name="Sibirny A.A."/>
            <person name="Slot J.C."/>
            <person name="Stielow J.B."/>
            <person name="Sun H."/>
            <person name="Kurtzman C.P."/>
            <person name="Blackwell M."/>
            <person name="Grigoriev I.V."/>
            <person name="Jeffries T.W."/>
        </authorList>
    </citation>
    <scope>NUCLEOTIDE SEQUENCE [LARGE SCALE GENOMIC DNA]</scope>
    <source>
        <strain evidence="4">NRRL Y-2460</strain>
    </source>
</reference>
<dbReference type="PANTHER" id="PTHR28258">
    <property type="entry name" value="VACUOLAR SEGREGATION PROTEIN 7"/>
    <property type="match status" value="1"/>
</dbReference>
<gene>
    <name evidence="3" type="ORF">PACTADRAFT_49568</name>
</gene>
<evidence type="ECO:0000256" key="2">
    <source>
        <dbReference type="SAM" id="SignalP"/>
    </source>
</evidence>
<keyword evidence="2" id="KW-0732">Signal</keyword>
<evidence type="ECO:0000313" key="4">
    <source>
        <dbReference type="Proteomes" id="UP000094236"/>
    </source>
</evidence>
<accession>A0A1E4TWN8</accession>
<sequence length="262" mass="29266">MITFILILLLLGSGFISGFLLASTKDLQAVRILQVRDVIISEEEFVFNLVFEGFNPGFFSIEIQDVELDIFAKSSHAKDEDYYKISTEEDEGYSFASNGVIDMQEQDDGQLQTVLLGNIRHFEVPLKFQGGFFTRQKVVVVSEVKIIHPCSDDDDDDNGPATSTSTSPTTTTTTTVNLNPTSTGSENHPPNPPFKDPNNRFGINKGKTKKPPKGGEKKWVKLSQYPFDLIVRGVLKYNLPILKEYKSLAVNKIVTIDPDNLR</sequence>
<evidence type="ECO:0008006" key="5">
    <source>
        <dbReference type="Google" id="ProtNLM"/>
    </source>
</evidence>
<feature type="region of interest" description="Disordered" evidence="1">
    <location>
        <begin position="149"/>
        <end position="217"/>
    </location>
</feature>
<dbReference type="STRING" id="669874.A0A1E4TWN8"/>